<comment type="caution">
    <text evidence="1">The sequence shown here is derived from an EMBL/GenBank/DDBJ whole genome shotgun (WGS) entry which is preliminary data.</text>
</comment>
<accession>A0AAN9MQ18</accession>
<evidence type="ECO:0000313" key="1">
    <source>
        <dbReference type="EMBL" id="KAK7358516.1"/>
    </source>
</evidence>
<sequence>MEKPKRKDVRYSMRIRSRRGNQLTRPTVSNFQIWDPTVWPRNPGNNWLQSLVTPICFTVTNRSPLSTEDIVL</sequence>
<organism evidence="1 2">
    <name type="scientific">Canavalia gladiata</name>
    <name type="common">Sword bean</name>
    <name type="synonym">Dolichos gladiatus</name>
    <dbReference type="NCBI Taxonomy" id="3824"/>
    <lineage>
        <taxon>Eukaryota</taxon>
        <taxon>Viridiplantae</taxon>
        <taxon>Streptophyta</taxon>
        <taxon>Embryophyta</taxon>
        <taxon>Tracheophyta</taxon>
        <taxon>Spermatophyta</taxon>
        <taxon>Magnoliopsida</taxon>
        <taxon>eudicotyledons</taxon>
        <taxon>Gunneridae</taxon>
        <taxon>Pentapetalae</taxon>
        <taxon>rosids</taxon>
        <taxon>fabids</taxon>
        <taxon>Fabales</taxon>
        <taxon>Fabaceae</taxon>
        <taxon>Papilionoideae</taxon>
        <taxon>50 kb inversion clade</taxon>
        <taxon>NPAAA clade</taxon>
        <taxon>indigoferoid/millettioid clade</taxon>
        <taxon>Phaseoleae</taxon>
        <taxon>Canavalia</taxon>
    </lineage>
</organism>
<protein>
    <submittedName>
        <fullName evidence="1">Uncharacterized protein</fullName>
    </submittedName>
</protein>
<dbReference type="AlphaFoldDB" id="A0AAN9MQ18"/>
<proteinExistence type="predicted"/>
<dbReference type="Proteomes" id="UP001367508">
    <property type="component" value="Unassembled WGS sequence"/>
</dbReference>
<gene>
    <name evidence="1" type="ORF">VNO77_00447</name>
</gene>
<keyword evidence="2" id="KW-1185">Reference proteome</keyword>
<dbReference type="EMBL" id="JAYMYQ010000001">
    <property type="protein sequence ID" value="KAK7358516.1"/>
    <property type="molecule type" value="Genomic_DNA"/>
</dbReference>
<evidence type="ECO:0000313" key="2">
    <source>
        <dbReference type="Proteomes" id="UP001367508"/>
    </source>
</evidence>
<reference evidence="1 2" key="1">
    <citation type="submission" date="2024-01" db="EMBL/GenBank/DDBJ databases">
        <title>The genomes of 5 underutilized Papilionoideae crops provide insights into root nodulation and disease resistanc.</title>
        <authorList>
            <person name="Jiang F."/>
        </authorList>
    </citation>
    <scope>NUCLEOTIDE SEQUENCE [LARGE SCALE GENOMIC DNA]</scope>
    <source>
        <strain evidence="1">LVBAO_FW01</strain>
        <tissue evidence="1">Leaves</tissue>
    </source>
</reference>
<name>A0AAN9MQ18_CANGL</name>